<gene>
    <name evidence="8" type="primary">trmB</name>
    <name evidence="8" type="ORF">P0M35_07670</name>
</gene>
<name>A0AAE3P354_9BACT</name>
<evidence type="ECO:0000256" key="2">
    <source>
        <dbReference type="ARBA" id="ARBA00003015"/>
    </source>
</evidence>
<evidence type="ECO:0000256" key="6">
    <source>
        <dbReference type="ARBA" id="ARBA00022691"/>
    </source>
</evidence>
<dbReference type="Proteomes" id="UP001221302">
    <property type="component" value="Unassembled WGS sequence"/>
</dbReference>
<dbReference type="Pfam" id="PF02390">
    <property type="entry name" value="Methyltransf_4"/>
    <property type="match status" value="1"/>
</dbReference>
<dbReference type="PROSITE" id="PS51625">
    <property type="entry name" value="SAM_MT_TRMB"/>
    <property type="match status" value="1"/>
</dbReference>
<accession>A0AAE3P354</accession>
<dbReference type="PANTHER" id="PTHR23417">
    <property type="entry name" value="3-DEOXY-D-MANNO-OCTULOSONIC-ACID TRANSFERASE/TRNA GUANINE-N 7 - -METHYLTRANSFERASE"/>
    <property type="match status" value="1"/>
</dbReference>
<evidence type="ECO:0000256" key="4">
    <source>
        <dbReference type="ARBA" id="ARBA00022603"/>
    </source>
</evidence>
<dbReference type="RefSeq" id="WP_321535793.1">
    <property type="nucleotide sequence ID" value="NZ_JARGDL010000009.1"/>
</dbReference>
<keyword evidence="9" id="KW-1185">Reference proteome</keyword>
<keyword evidence="5 8" id="KW-0808">Transferase</keyword>
<keyword evidence="7" id="KW-0819">tRNA processing</keyword>
<proteinExistence type="predicted"/>
<dbReference type="SUPFAM" id="SSF53335">
    <property type="entry name" value="S-adenosyl-L-methionine-dependent methyltransferases"/>
    <property type="match status" value="1"/>
</dbReference>
<reference evidence="8" key="1">
    <citation type="submission" date="2023-03" db="EMBL/GenBank/DDBJ databases">
        <title>Stygiobacter electus gen. nov., sp. nov., facultatively anaerobic thermotolerant bacterium of the class Ignavibacteria from a well of Yessentuki mineral water deposit.</title>
        <authorList>
            <person name="Podosokorskaya O.A."/>
            <person name="Elcheninov A.G."/>
            <person name="Petrova N.F."/>
            <person name="Zavarzina D.G."/>
            <person name="Kublanov I.V."/>
            <person name="Merkel A.Y."/>
        </authorList>
    </citation>
    <scope>NUCLEOTIDE SEQUENCE</scope>
    <source>
        <strain evidence="8">09-Me</strain>
    </source>
</reference>
<keyword evidence="4 8" id="KW-0489">Methyltransferase</keyword>
<keyword evidence="6" id="KW-0949">S-adenosyl-L-methionine</keyword>
<dbReference type="AlphaFoldDB" id="A0AAE3P354"/>
<evidence type="ECO:0000256" key="7">
    <source>
        <dbReference type="ARBA" id="ARBA00022694"/>
    </source>
</evidence>
<comment type="catalytic activity">
    <reaction evidence="1">
        <text>guanosine(46) in tRNA + S-adenosyl-L-methionine = N(7)-methylguanosine(46) in tRNA + S-adenosyl-L-homocysteine</text>
        <dbReference type="Rhea" id="RHEA:42708"/>
        <dbReference type="Rhea" id="RHEA-COMP:10188"/>
        <dbReference type="Rhea" id="RHEA-COMP:10189"/>
        <dbReference type="ChEBI" id="CHEBI:57856"/>
        <dbReference type="ChEBI" id="CHEBI:59789"/>
        <dbReference type="ChEBI" id="CHEBI:74269"/>
        <dbReference type="ChEBI" id="CHEBI:74480"/>
        <dbReference type="EC" id="2.1.1.33"/>
    </reaction>
</comment>
<comment type="caution">
    <text evidence="8">The sequence shown here is derived from an EMBL/GenBank/DDBJ whole genome shotgun (WGS) entry which is preliminary data.</text>
</comment>
<evidence type="ECO:0000313" key="9">
    <source>
        <dbReference type="Proteomes" id="UP001221302"/>
    </source>
</evidence>
<comment type="function">
    <text evidence="2">Catalyzes the formation of N(7)-methylguanine at position 46 (m7G46) in tRNA.</text>
</comment>
<dbReference type="NCBIfam" id="NF001080">
    <property type="entry name" value="PRK00121.2-2"/>
    <property type="match status" value="1"/>
</dbReference>
<dbReference type="GO" id="GO:0043527">
    <property type="term" value="C:tRNA methyltransferase complex"/>
    <property type="evidence" value="ECO:0007669"/>
    <property type="project" value="TreeGrafter"/>
</dbReference>
<dbReference type="EMBL" id="JARGDL010000009">
    <property type="protein sequence ID" value="MDF1612025.1"/>
    <property type="molecule type" value="Genomic_DNA"/>
</dbReference>
<dbReference type="Gene3D" id="3.40.50.150">
    <property type="entry name" value="Vaccinia Virus protein VP39"/>
    <property type="match status" value="1"/>
</dbReference>
<evidence type="ECO:0000256" key="3">
    <source>
        <dbReference type="ARBA" id="ARBA00011977"/>
    </source>
</evidence>
<dbReference type="InterPro" id="IPR029063">
    <property type="entry name" value="SAM-dependent_MTases_sf"/>
</dbReference>
<evidence type="ECO:0000313" key="8">
    <source>
        <dbReference type="EMBL" id="MDF1612025.1"/>
    </source>
</evidence>
<dbReference type="PANTHER" id="PTHR23417:SF14">
    <property type="entry name" value="PENTACOTRIPEPTIDE-REPEAT REGION OF PRORP DOMAIN-CONTAINING PROTEIN"/>
    <property type="match status" value="1"/>
</dbReference>
<organism evidence="8 9">
    <name type="scientific">Stygiobacter electus</name>
    <dbReference type="NCBI Taxonomy" id="3032292"/>
    <lineage>
        <taxon>Bacteria</taxon>
        <taxon>Pseudomonadati</taxon>
        <taxon>Ignavibacteriota</taxon>
        <taxon>Ignavibacteria</taxon>
        <taxon>Ignavibacteriales</taxon>
        <taxon>Melioribacteraceae</taxon>
        <taxon>Stygiobacter</taxon>
    </lineage>
</organism>
<evidence type="ECO:0000256" key="5">
    <source>
        <dbReference type="ARBA" id="ARBA00022679"/>
    </source>
</evidence>
<protein>
    <recommendedName>
        <fullName evidence="3">tRNA (guanine(46)-N(7))-methyltransferase</fullName>
        <ecNumber evidence="3">2.1.1.33</ecNumber>
    </recommendedName>
</protein>
<dbReference type="EC" id="2.1.1.33" evidence="3"/>
<dbReference type="InterPro" id="IPR003358">
    <property type="entry name" value="tRNA_(Gua-N-7)_MeTrfase_Trmb"/>
</dbReference>
<dbReference type="GO" id="GO:0008176">
    <property type="term" value="F:tRNA (guanine(46)-N7)-methyltransferase activity"/>
    <property type="evidence" value="ECO:0007669"/>
    <property type="project" value="UniProtKB-EC"/>
</dbReference>
<sequence length="213" mass="25216">MARKKHKKIAEVRTFPNVFDYKNENVEEELIQFFNSHKNFIAELGCGQADYSINLALNFTEKNFIGIDRKANRIWNASKNATLQNLNNVVFLISYVEKLEEIFRKIKFEEIWITFPDPYPRNGSVKKRLTHPRFLNIYKNLLSPNGKINLKTDDDTLYSYTLKVIKGENLKLHYETNDLYANENLPFEYSIKTKYEKMHLEEGKKIKLISFSF</sequence>
<evidence type="ECO:0000256" key="1">
    <source>
        <dbReference type="ARBA" id="ARBA00000142"/>
    </source>
</evidence>